<dbReference type="PANTHER" id="PTHR43685:SF2">
    <property type="entry name" value="GLYCOSYLTRANSFERASE 2-LIKE DOMAIN-CONTAINING PROTEIN"/>
    <property type="match status" value="1"/>
</dbReference>
<dbReference type="Pfam" id="PF02709">
    <property type="entry name" value="Glyco_transf_7C"/>
    <property type="match status" value="1"/>
</dbReference>
<proteinExistence type="predicted"/>
<dbReference type="Pfam" id="PF00535">
    <property type="entry name" value="Glycos_transf_2"/>
    <property type="match status" value="2"/>
</dbReference>
<evidence type="ECO:0000259" key="2">
    <source>
        <dbReference type="Pfam" id="PF00535"/>
    </source>
</evidence>
<dbReference type="InterPro" id="IPR029044">
    <property type="entry name" value="Nucleotide-diphossugar_trans"/>
</dbReference>
<feature type="domain" description="Galactosyltransferase C-terminal" evidence="3">
    <location>
        <begin position="158"/>
        <end position="215"/>
    </location>
</feature>
<feature type="domain" description="Glycosyltransferase 2-like" evidence="2">
    <location>
        <begin position="13"/>
        <end position="117"/>
    </location>
</feature>
<dbReference type="RefSeq" id="WP_344365444.1">
    <property type="nucleotide sequence ID" value="NZ_BAAAQB010000030.1"/>
</dbReference>
<dbReference type="PANTHER" id="PTHR43685">
    <property type="entry name" value="GLYCOSYLTRANSFERASE"/>
    <property type="match status" value="1"/>
</dbReference>
<evidence type="ECO:0008006" key="6">
    <source>
        <dbReference type="Google" id="ProtNLM"/>
    </source>
</evidence>
<dbReference type="InterPro" id="IPR027791">
    <property type="entry name" value="Galactosyl_T_C"/>
</dbReference>
<evidence type="ECO:0000259" key="3">
    <source>
        <dbReference type="Pfam" id="PF02709"/>
    </source>
</evidence>
<reference evidence="5" key="1">
    <citation type="journal article" date="2019" name="Int. J. Syst. Evol. Microbiol.">
        <title>The Global Catalogue of Microorganisms (GCM) 10K type strain sequencing project: providing services to taxonomists for standard genome sequencing and annotation.</title>
        <authorList>
            <consortium name="The Broad Institute Genomics Platform"/>
            <consortium name="The Broad Institute Genome Sequencing Center for Infectious Disease"/>
            <person name="Wu L."/>
            <person name="Ma J."/>
        </authorList>
    </citation>
    <scope>NUCLEOTIDE SEQUENCE [LARGE SCALE GENOMIC DNA]</scope>
    <source>
        <strain evidence="5">JCM 15921</strain>
    </source>
</reference>
<feature type="domain" description="Glycosyltransferase 2-like" evidence="2">
    <location>
        <begin position="264"/>
        <end position="386"/>
    </location>
</feature>
<protein>
    <recommendedName>
        <fullName evidence="6">Glycosyltransferase</fullName>
    </recommendedName>
</protein>
<dbReference type="Gene3D" id="3.90.550.10">
    <property type="entry name" value="Spore Coat Polysaccharide Biosynthesis Protein SpsA, Chain A"/>
    <property type="match status" value="2"/>
</dbReference>
<organism evidence="4 5">
    <name type="scientific">Arthrobacter humicola</name>
    <dbReference type="NCBI Taxonomy" id="409291"/>
    <lineage>
        <taxon>Bacteria</taxon>
        <taxon>Bacillati</taxon>
        <taxon>Actinomycetota</taxon>
        <taxon>Actinomycetes</taxon>
        <taxon>Micrococcales</taxon>
        <taxon>Micrococcaceae</taxon>
        <taxon>Arthrobacter</taxon>
    </lineage>
</organism>
<comment type="caution">
    <text evidence="4">The sequence shown here is derived from an EMBL/GenBank/DDBJ whole genome shotgun (WGS) entry which is preliminary data.</text>
</comment>
<evidence type="ECO:0000313" key="4">
    <source>
        <dbReference type="EMBL" id="GAA2136648.1"/>
    </source>
</evidence>
<keyword evidence="5" id="KW-1185">Reference proteome</keyword>
<dbReference type="InterPro" id="IPR050834">
    <property type="entry name" value="Glycosyltransf_2"/>
</dbReference>
<name>A0ABP5KSF0_9MICC</name>
<dbReference type="CDD" id="cd00761">
    <property type="entry name" value="Glyco_tranf_GTA_type"/>
    <property type="match status" value="2"/>
</dbReference>
<dbReference type="InterPro" id="IPR001173">
    <property type="entry name" value="Glyco_trans_2-like"/>
</dbReference>
<gene>
    <name evidence="4" type="ORF">GCM10009825_22090</name>
</gene>
<evidence type="ECO:0000256" key="1">
    <source>
        <dbReference type="ARBA" id="ARBA00022679"/>
    </source>
</evidence>
<dbReference type="SUPFAM" id="SSF53448">
    <property type="entry name" value="Nucleotide-diphospho-sugar transferases"/>
    <property type="match status" value="2"/>
</dbReference>
<evidence type="ECO:0000313" key="5">
    <source>
        <dbReference type="Proteomes" id="UP001500102"/>
    </source>
</evidence>
<sequence length="713" mass="79515">MIEKSIDVSVVIGFSNWGLTRLELAVRSIQASFGALRGEVIVSDYGSDTYEDTRVLMESLGARYVYTSTDGTWSRSRALNAGFAVSSGAVLVSTDADMVFSPQSMETIGTWILNDPSLCLLLQCRDLPEQWTDGDIERLGYQWDTFERVSRLRPRWGMGGMMAVPREVFMRIRGLDERMHTYGGEDIDFATRAKRAGQRLLWVDDERVRMYHMWHPPTRKTHEKSVAASSAIEFNKNIVYTDKTFVRNTPVWLHRPSDAKPLVTVAISTLNRANFLAESISSVLCQTMQDFEIVVVDDGSTDNTRQIVESFDDHRIRYFFQENSGIAAARNRAADEARGYYTAVHDDDDLMTPWRLEKHFEHIVAGTHGSFGSFVNFDDSTGEMKLFASKILNDGTIIATGGAPGHGTWLVETDIIRRLRYDESLSSGVDNNLALRMVRSGVALKHSGEIMMLRRVHDGQITVSDGSVQKTSARQTRQLFSYVTTRWGADKLSAERGSEDYVPVRLGKDLDALVPFLPDSLVQRVVSFRGSLECLPDSIKQHLLGRCSHVVVERDGDENLIQYSGVMVGASLRELALLRRVGAQFHVTGELTGSVDARKEPVPAAPGDIMEGAIRQAFEDFVERQGAEDGASFGLIRKLEPSDKWSHSGWTRRFACGGLEETVVFSRFTNVVEAFMAQIESDWAEMEVSGDSIEPGALLDALNSSRQLRGAAL</sequence>
<dbReference type="Proteomes" id="UP001500102">
    <property type="component" value="Unassembled WGS sequence"/>
</dbReference>
<accession>A0ABP5KSF0</accession>
<keyword evidence="1" id="KW-0808">Transferase</keyword>
<dbReference type="EMBL" id="BAAAQB010000030">
    <property type="protein sequence ID" value="GAA2136648.1"/>
    <property type="molecule type" value="Genomic_DNA"/>
</dbReference>